<dbReference type="GO" id="GO:0004140">
    <property type="term" value="F:dephospho-CoA kinase activity"/>
    <property type="evidence" value="ECO:0007669"/>
    <property type="project" value="UniProtKB-EC"/>
</dbReference>
<evidence type="ECO:0000313" key="9">
    <source>
        <dbReference type="Proteomes" id="UP001596157"/>
    </source>
</evidence>
<dbReference type="PANTHER" id="PTHR10695:SF46">
    <property type="entry name" value="BIFUNCTIONAL COENZYME A SYNTHASE-RELATED"/>
    <property type="match status" value="1"/>
</dbReference>
<keyword evidence="9" id="KW-1185">Reference proteome</keyword>
<dbReference type="SUPFAM" id="SSF52540">
    <property type="entry name" value="P-loop containing nucleoside triphosphate hydrolases"/>
    <property type="match status" value="1"/>
</dbReference>
<comment type="function">
    <text evidence="6">Catalyzes the phosphorylation of the 3'-hydroxyl group of dephosphocoenzyme A to form coenzyme A.</text>
</comment>
<dbReference type="RefSeq" id="WP_378247308.1">
    <property type="nucleotide sequence ID" value="NZ_JBHSKF010000005.1"/>
</dbReference>
<dbReference type="Pfam" id="PF01121">
    <property type="entry name" value="CoaE"/>
    <property type="match status" value="1"/>
</dbReference>
<evidence type="ECO:0000256" key="7">
    <source>
        <dbReference type="NCBIfam" id="TIGR00152"/>
    </source>
</evidence>
<evidence type="ECO:0000313" key="8">
    <source>
        <dbReference type="EMBL" id="MFC5287883.1"/>
    </source>
</evidence>
<dbReference type="SUPFAM" id="SSF81301">
    <property type="entry name" value="Nucleotidyltransferase"/>
    <property type="match status" value="1"/>
</dbReference>
<reference evidence="9" key="1">
    <citation type="journal article" date="2019" name="Int. J. Syst. Evol. Microbiol.">
        <title>The Global Catalogue of Microorganisms (GCM) 10K type strain sequencing project: providing services to taxonomists for standard genome sequencing and annotation.</title>
        <authorList>
            <consortium name="The Broad Institute Genomics Platform"/>
            <consortium name="The Broad Institute Genome Sequencing Center for Infectious Disease"/>
            <person name="Wu L."/>
            <person name="Ma J."/>
        </authorList>
    </citation>
    <scope>NUCLEOTIDE SEQUENCE [LARGE SCALE GENOMIC DNA]</scope>
    <source>
        <strain evidence="9">CCUG 59778</strain>
    </source>
</reference>
<comment type="similarity">
    <text evidence="1">In the N-terminal section; belongs to the CoaE family.</text>
</comment>
<keyword evidence="3 6" id="KW-0963">Cytoplasm</keyword>
<dbReference type="Proteomes" id="UP001596157">
    <property type="component" value="Unassembled WGS sequence"/>
</dbReference>
<evidence type="ECO:0000256" key="4">
    <source>
        <dbReference type="ARBA" id="ARBA00022741"/>
    </source>
</evidence>
<dbReference type="Gene3D" id="3.40.50.300">
    <property type="entry name" value="P-loop containing nucleotide triphosphate hydrolases"/>
    <property type="match status" value="1"/>
</dbReference>
<dbReference type="InterPro" id="IPR007344">
    <property type="entry name" value="GrpB/CoaE"/>
</dbReference>
<protein>
    <recommendedName>
        <fullName evidence="6 7">Dephospho-CoA kinase</fullName>
        <ecNumber evidence="6 7">2.7.1.24</ecNumber>
    </recommendedName>
    <alternativeName>
        <fullName evidence="6">Dephosphocoenzyme A kinase</fullName>
    </alternativeName>
</protein>
<comment type="pathway">
    <text evidence="6">Cofactor biosynthesis; coenzyme A biosynthesis; CoA from (R)-pantothenate: step 5/5.</text>
</comment>
<dbReference type="NCBIfam" id="NF002879">
    <property type="entry name" value="PRK03333.1"/>
    <property type="match status" value="1"/>
</dbReference>
<comment type="similarity">
    <text evidence="6">Belongs to the CoaE family.</text>
</comment>
<evidence type="ECO:0000256" key="1">
    <source>
        <dbReference type="ARBA" id="ARBA00008826"/>
    </source>
</evidence>
<evidence type="ECO:0000256" key="6">
    <source>
        <dbReference type="HAMAP-Rule" id="MF_00376"/>
    </source>
</evidence>
<keyword evidence="6 8" id="KW-0808">Transferase</keyword>
<sequence>MLRIGLSGGIGSGKSTVAGRLVEHGAVLIDADVLSREVVQPGTDGLAEIAAAFGPGVIGADGALDRAALAAKVFGDATARETLNGIVHPKVAARTGELLAQAPADAVVVHDVPLLVEKNYAPLYHLVIIVDAPVDTRVRRLLSRGLTEDDARARIAAQTTEEARRAVADVWLDNSGTPDVLLAEVDALWADRLVRYEANVRHRRHAPRGAPRLVDPDPTWPAQARRVVERLKVVTGGRVEHIGSTSVPGLAAKDVIDVQVTASLDHAEAIEDALADAGFPRAHGFEQDTPHPADADPVRWRKRTHVGADPVRWVNVHLRPEGAPNWRQALLFPAWLRADDAARAEYEAVKRAVVADDIPSYAEAKEPWFLGAMARAEKWAAETGWTP</sequence>
<dbReference type="CDD" id="cd02022">
    <property type="entry name" value="DPCK"/>
    <property type="match status" value="1"/>
</dbReference>
<comment type="subcellular location">
    <subcellularLocation>
        <location evidence="6">Cytoplasm</location>
    </subcellularLocation>
</comment>
<comment type="catalytic activity">
    <reaction evidence="6">
        <text>3'-dephospho-CoA + ATP = ADP + CoA + H(+)</text>
        <dbReference type="Rhea" id="RHEA:18245"/>
        <dbReference type="ChEBI" id="CHEBI:15378"/>
        <dbReference type="ChEBI" id="CHEBI:30616"/>
        <dbReference type="ChEBI" id="CHEBI:57287"/>
        <dbReference type="ChEBI" id="CHEBI:57328"/>
        <dbReference type="ChEBI" id="CHEBI:456216"/>
        <dbReference type="EC" id="2.7.1.24"/>
    </reaction>
</comment>
<feature type="binding site" evidence="6">
    <location>
        <begin position="11"/>
        <end position="16"/>
    </location>
    <ligand>
        <name>ATP</name>
        <dbReference type="ChEBI" id="CHEBI:30616"/>
    </ligand>
</feature>
<dbReference type="Gene3D" id="3.30.460.10">
    <property type="entry name" value="Beta Polymerase, domain 2"/>
    <property type="match status" value="1"/>
</dbReference>
<dbReference type="PROSITE" id="PS51219">
    <property type="entry name" value="DPCK"/>
    <property type="match status" value="1"/>
</dbReference>
<keyword evidence="6" id="KW-0173">Coenzyme A biosynthesis</keyword>
<keyword evidence="6 8" id="KW-0418">Kinase</keyword>
<organism evidence="8 9">
    <name type="scientific">Actinokineospora guangxiensis</name>
    <dbReference type="NCBI Taxonomy" id="1490288"/>
    <lineage>
        <taxon>Bacteria</taxon>
        <taxon>Bacillati</taxon>
        <taxon>Actinomycetota</taxon>
        <taxon>Actinomycetes</taxon>
        <taxon>Pseudonocardiales</taxon>
        <taxon>Pseudonocardiaceae</taxon>
        <taxon>Actinokineospora</taxon>
    </lineage>
</organism>
<dbReference type="InterPro" id="IPR027417">
    <property type="entry name" value="P-loop_NTPase"/>
</dbReference>
<evidence type="ECO:0000256" key="2">
    <source>
        <dbReference type="ARBA" id="ARBA00011058"/>
    </source>
</evidence>
<keyword evidence="4 6" id="KW-0547">Nucleotide-binding</keyword>
<proteinExistence type="inferred from homology"/>
<dbReference type="EMBL" id="JBHSKF010000005">
    <property type="protein sequence ID" value="MFC5287883.1"/>
    <property type="molecule type" value="Genomic_DNA"/>
</dbReference>
<dbReference type="EC" id="2.7.1.24" evidence="6 7"/>
<accession>A0ABW0ENF6</accession>
<dbReference type="PANTHER" id="PTHR10695">
    <property type="entry name" value="DEPHOSPHO-COA KINASE-RELATED"/>
    <property type="match status" value="1"/>
</dbReference>
<keyword evidence="5 6" id="KW-0067">ATP-binding</keyword>
<dbReference type="NCBIfam" id="TIGR00152">
    <property type="entry name" value="dephospho-CoA kinase"/>
    <property type="match status" value="1"/>
</dbReference>
<name>A0ABW0ENF6_9PSEU</name>
<dbReference type="InterPro" id="IPR001977">
    <property type="entry name" value="Depp_CoAkinase"/>
</dbReference>
<evidence type="ECO:0000256" key="5">
    <source>
        <dbReference type="ARBA" id="ARBA00022840"/>
    </source>
</evidence>
<dbReference type="Pfam" id="PF04229">
    <property type="entry name" value="GrpB"/>
    <property type="match status" value="1"/>
</dbReference>
<evidence type="ECO:0000256" key="3">
    <source>
        <dbReference type="ARBA" id="ARBA00022490"/>
    </source>
</evidence>
<gene>
    <name evidence="6 8" type="primary">coaE</name>
    <name evidence="8" type="ORF">ACFPM7_12545</name>
</gene>
<comment type="caution">
    <text evidence="8">The sequence shown here is derived from an EMBL/GenBank/DDBJ whole genome shotgun (WGS) entry which is preliminary data.</text>
</comment>
<dbReference type="InterPro" id="IPR043519">
    <property type="entry name" value="NT_sf"/>
</dbReference>
<comment type="similarity">
    <text evidence="2">In the C-terminal section; belongs to the UPF0157 (GrpB) family.</text>
</comment>
<dbReference type="HAMAP" id="MF_00376">
    <property type="entry name" value="Dephospho_CoA_kinase"/>
    <property type="match status" value="1"/>
</dbReference>